<gene>
    <name evidence="2" type="ORF">QE152_g14395</name>
</gene>
<evidence type="ECO:0000313" key="2">
    <source>
        <dbReference type="EMBL" id="KAK9730585.1"/>
    </source>
</evidence>
<proteinExistence type="predicted"/>
<sequence length="239" mass="28622">MADRLMNAVKEMMIEIREMIKEQKEYHETLKEITIENKKLKKKVEVLEEKLEKIEKDQRKSNIIIKSENFQHNTGKEQVKQFIKEKIGVPVEIEEVQVISNNKKHQTIVNRRSTESDFTKSEEKIQKKLREIAKEEKVKGKITKSEEKIQKKLREIAKEEKVKGKIAVVKYQKTKLKGKWMFWDTKFFKKLAVNKKEKDTLTTTAMKRHMNKRKTEQNKTVKRNKKRNIEQVWYCVDGC</sequence>
<comment type="caution">
    <text evidence="2">The sequence shown here is derived from an EMBL/GenBank/DDBJ whole genome shotgun (WGS) entry which is preliminary data.</text>
</comment>
<feature type="coiled-coil region" evidence="1">
    <location>
        <begin position="2"/>
        <end position="60"/>
    </location>
</feature>
<name>A0AAW1L6S8_POPJA</name>
<keyword evidence="3" id="KW-1185">Reference proteome</keyword>
<accession>A0AAW1L6S8</accession>
<reference evidence="2 3" key="1">
    <citation type="journal article" date="2024" name="BMC Genomics">
        <title>De novo assembly and annotation of Popillia japonica's genome with initial clues to its potential as an invasive pest.</title>
        <authorList>
            <person name="Cucini C."/>
            <person name="Boschi S."/>
            <person name="Funari R."/>
            <person name="Cardaioli E."/>
            <person name="Iannotti N."/>
            <person name="Marturano G."/>
            <person name="Paoli F."/>
            <person name="Bruttini M."/>
            <person name="Carapelli A."/>
            <person name="Frati F."/>
            <person name="Nardi F."/>
        </authorList>
    </citation>
    <scope>NUCLEOTIDE SEQUENCE [LARGE SCALE GENOMIC DNA]</scope>
    <source>
        <strain evidence="2">DMR45628</strain>
    </source>
</reference>
<protein>
    <submittedName>
        <fullName evidence="2">Uncharacterized protein</fullName>
    </submittedName>
</protein>
<organism evidence="2 3">
    <name type="scientific">Popillia japonica</name>
    <name type="common">Japanese beetle</name>
    <dbReference type="NCBI Taxonomy" id="7064"/>
    <lineage>
        <taxon>Eukaryota</taxon>
        <taxon>Metazoa</taxon>
        <taxon>Ecdysozoa</taxon>
        <taxon>Arthropoda</taxon>
        <taxon>Hexapoda</taxon>
        <taxon>Insecta</taxon>
        <taxon>Pterygota</taxon>
        <taxon>Neoptera</taxon>
        <taxon>Endopterygota</taxon>
        <taxon>Coleoptera</taxon>
        <taxon>Polyphaga</taxon>
        <taxon>Scarabaeiformia</taxon>
        <taxon>Scarabaeidae</taxon>
        <taxon>Rutelinae</taxon>
        <taxon>Popillia</taxon>
    </lineage>
</organism>
<evidence type="ECO:0000313" key="3">
    <source>
        <dbReference type="Proteomes" id="UP001458880"/>
    </source>
</evidence>
<dbReference type="EMBL" id="JASPKY010000145">
    <property type="protein sequence ID" value="KAK9730585.1"/>
    <property type="molecule type" value="Genomic_DNA"/>
</dbReference>
<dbReference type="Proteomes" id="UP001458880">
    <property type="component" value="Unassembled WGS sequence"/>
</dbReference>
<dbReference type="AlphaFoldDB" id="A0AAW1L6S8"/>
<keyword evidence="1" id="KW-0175">Coiled coil</keyword>
<evidence type="ECO:0000256" key="1">
    <source>
        <dbReference type="SAM" id="Coils"/>
    </source>
</evidence>